<evidence type="ECO:0000259" key="1">
    <source>
        <dbReference type="Pfam" id="PF23572"/>
    </source>
</evidence>
<dbReference type="Proteomes" id="UP000886595">
    <property type="component" value="Unassembled WGS sequence"/>
</dbReference>
<accession>A0A8X8ATZ5</accession>
<proteinExistence type="predicted"/>
<dbReference type="AlphaFoldDB" id="A0A8X8ATZ5"/>
<evidence type="ECO:0000313" key="3">
    <source>
        <dbReference type="Proteomes" id="UP000886595"/>
    </source>
</evidence>
<dbReference type="OrthoDB" id="10004661at2759"/>
<reference evidence="2 3" key="1">
    <citation type="submission" date="2020-02" db="EMBL/GenBank/DDBJ databases">
        <authorList>
            <person name="Ma Q."/>
            <person name="Huang Y."/>
            <person name="Song X."/>
            <person name="Pei D."/>
        </authorList>
    </citation>
    <scope>NUCLEOTIDE SEQUENCE [LARGE SCALE GENOMIC DNA]</scope>
    <source>
        <strain evidence="2">Sxm20200214</strain>
        <tissue evidence="2">Leaf</tissue>
    </source>
</reference>
<dbReference type="InterPro" id="IPR055378">
    <property type="entry name" value="GH3_C"/>
</dbReference>
<dbReference type="PANTHER" id="PTHR31901:SF49">
    <property type="entry name" value="(RAPE) HYPOTHETICAL PROTEIN"/>
    <property type="match status" value="1"/>
</dbReference>
<dbReference type="EMBL" id="JAAMPC010000005">
    <property type="protein sequence ID" value="KAG2310497.1"/>
    <property type="molecule type" value="Genomic_DNA"/>
</dbReference>
<keyword evidence="3" id="KW-1185">Reference proteome</keyword>
<sequence>MSVISYYNEEERGKVLENLTCNVKQIQDDLLKEILTLNSGTEYLQNFLHGSSAKELFKKNLPIVTYKDVKPYIDHVANGESSNIISALPITNFFSSSGTSGGENKILPSNSKYLDGLAFIYDLTAHVISKHVKGVERGKGMHFFLTGLEIKSPGGLPIEGGISWYLKSDYFKNRPSTWFYSYTSPDEIMFGSDLKQNLYCHLLCGLVQRDEVTRFGSTFASGIVRVIKVLEDSWKELCSDIRSGHLSEWITDSGCRNSVSMVLGGQPRPKLSDEIENICSQKSWKDTSYTLMPNLSYFEFIPTEGGDGDVVDLADVQLGCSYELLVTNLWGLYRMRIGDIVKVTGFHNKAPKFKVLGRKNTLLSIDTDRTTEEYLLKAVNRARLVLESTDLSLVNFTSYADISSSPGHYVIYWEVKAKEEDMKELNEKTFLECCLVMEDTFDEEYMYCRSSEYLGPLEIRVVNDGTFDSLMNLSISKGASITQYKTPTCITSEEGLQILETNVVARFFSTLKASHVLKP</sequence>
<dbReference type="PANTHER" id="PTHR31901">
    <property type="entry name" value="GH3 DOMAIN-CONTAINING PROTEIN"/>
    <property type="match status" value="1"/>
</dbReference>
<organism evidence="2 3">
    <name type="scientific">Brassica carinata</name>
    <name type="common">Ethiopian mustard</name>
    <name type="synonym">Abyssinian cabbage</name>
    <dbReference type="NCBI Taxonomy" id="52824"/>
    <lineage>
        <taxon>Eukaryota</taxon>
        <taxon>Viridiplantae</taxon>
        <taxon>Streptophyta</taxon>
        <taxon>Embryophyta</taxon>
        <taxon>Tracheophyta</taxon>
        <taxon>Spermatophyta</taxon>
        <taxon>Magnoliopsida</taxon>
        <taxon>eudicotyledons</taxon>
        <taxon>Gunneridae</taxon>
        <taxon>Pentapetalae</taxon>
        <taxon>rosids</taxon>
        <taxon>malvids</taxon>
        <taxon>Brassicales</taxon>
        <taxon>Brassicaceae</taxon>
        <taxon>Brassiceae</taxon>
        <taxon>Brassica</taxon>
    </lineage>
</organism>
<dbReference type="GO" id="GO:0016881">
    <property type="term" value="F:acid-amino acid ligase activity"/>
    <property type="evidence" value="ECO:0007669"/>
    <property type="project" value="TreeGrafter"/>
</dbReference>
<dbReference type="InterPro" id="IPR004993">
    <property type="entry name" value="GH3"/>
</dbReference>
<feature type="domain" description="GH3 C-terminal" evidence="1">
    <location>
        <begin position="375"/>
        <end position="494"/>
    </location>
</feature>
<comment type="caution">
    <text evidence="2">The sequence shown here is derived from an EMBL/GenBank/DDBJ whole genome shotgun (WGS) entry which is preliminary data.</text>
</comment>
<evidence type="ECO:0000313" key="2">
    <source>
        <dbReference type="EMBL" id="KAG2310497.1"/>
    </source>
</evidence>
<dbReference type="GO" id="GO:0005737">
    <property type="term" value="C:cytoplasm"/>
    <property type="evidence" value="ECO:0007669"/>
    <property type="project" value="TreeGrafter"/>
</dbReference>
<dbReference type="Pfam" id="PF23572">
    <property type="entry name" value="GH3_C"/>
    <property type="match status" value="1"/>
</dbReference>
<name>A0A8X8ATZ5_BRACI</name>
<protein>
    <recommendedName>
        <fullName evidence="1">GH3 C-terminal domain-containing protein</fullName>
    </recommendedName>
</protein>
<gene>
    <name evidence="2" type="ORF">Bca52824_022054</name>
</gene>
<dbReference type="Pfam" id="PF03321">
    <property type="entry name" value="GH3"/>
    <property type="match status" value="1"/>
</dbReference>